<evidence type="ECO:0000313" key="2">
    <source>
        <dbReference type="EMBL" id="SJN28234.1"/>
    </source>
</evidence>
<dbReference type="InterPro" id="IPR003615">
    <property type="entry name" value="HNH_nuc"/>
</dbReference>
<name>A0A1R4J8K6_9MICO</name>
<dbReference type="SMART" id="SM00507">
    <property type="entry name" value="HNHc"/>
    <property type="match status" value="1"/>
</dbReference>
<dbReference type="AlphaFoldDB" id="A0A1R4J8K6"/>
<dbReference type="OrthoDB" id="3261064at2"/>
<evidence type="ECO:0000313" key="3">
    <source>
        <dbReference type="Proteomes" id="UP000196320"/>
    </source>
</evidence>
<dbReference type="Gene3D" id="1.10.30.50">
    <property type="match status" value="1"/>
</dbReference>
<feature type="domain" description="HNH nuclease" evidence="1">
    <location>
        <begin position="350"/>
        <end position="402"/>
    </location>
</feature>
<keyword evidence="3" id="KW-1185">Reference proteome</keyword>
<organism evidence="2 3">
    <name type="scientific">Microbacterium esteraromaticum</name>
    <dbReference type="NCBI Taxonomy" id="57043"/>
    <lineage>
        <taxon>Bacteria</taxon>
        <taxon>Bacillati</taxon>
        <taxon>Actinomycetota</taxon>
        <taxon>Actinomycetes</taxon>
        <taxon>Micrococcales</taxon>
        <taxon>Microbacteriaceae</taxon>
        <taxon>Microbacterium</taxon>
    </lineage>
</organism>
<protein>
    <recommendedName>
        <fullName evidence="1">HNH nuclease domain-containing protein</fullName>
    </recommendedName>
</protein>
<accession>A0A1R4J8K6</accession>
<dbReference type="EMBL" id="FUKO01000019">
    <property type="protein sequence ID" value="SJN28234.1"/>
    <property type="molecule type" value="Genomic_DNA"/>
</dbReference>
<proteinExistence type="predicted"/>
<sequence length="468" mass="50743">MTETMPTAPPRQELLSDVVSTLVALDQTLNQLQSLRASLLATAHRIADDDPQIEDVRSREMAHRAVATELGSALRVSDRTLERQMGDSFQLLQNFPATAAAFQRGRISPAHVRVITEAGAEITDAARRAAFEEAVLDKAGTDSPNRLRPFAKRLSEHYREVSFQERSDQARMRRAAWVRDLEDGQSQLCVTGPSAIIHGIFERITQMSHAVKTENDQTARAQKARAQKSGMTGSAAADLAGAESALDERVLNEIRADLAADLLLSGVPSGHDTLAGLLGSIQGFVEVTIPVTTLTRAGAGEPPAQLEGIGPVDPETARILAGNAPGWDRVMTDPVSGAVLSVDRYRPSEEMRRHLRARDRRCRFPGCGIIARKCDDDHTVDHAHGGATDVENLAGTCRRHHVTKHHTPWKVKQLGGGVLEWTSPTGRRHVDRPPGTAAHVTFADIAARSEAHAADIEGPIETVARAPF</sequence>
<dbReference type="RefSeq" id="WP_087130534.1">
    <property type="nucleotide sequence ID" value="NZ_FUKO01000019.1"/>
</dbReference>
<evidence type="ECO:0000259" key="1">
    <source>
        <dbReference type="SMART" id="SM00507"/>
    </source>
</evidence>
<gene>
    <name evidence="2" type="ORF">FM104_05945</name>
</gene>
<dbReference type="InterPro" id="IPR003870">
    <property type="entry name" value="DUF222"/>
</dbReference>
<dbReference type="Pfam" id="PF02720">
    <property type="entry name" value="DUF222"/>
    <property type="match status" value="1"/>
</dbReference>
<reference evidence="2 3" key="1">
    <citation type="submission" date="2017-02" db="EMBL/GenBank/DDBJ databases">
        <authorList>
            <person name="Peterson S.W."/>
        </authorList>
    </citation>
    <scope>NUCLEOTIDE SEQUENCE [LARGE SCALE GENOMIC DNA]</scope>
    <source>
        <strain evidence="2 3">B Mb 05.01</strain>
    </source>
</reference>
<dbReference type="Proteomes" id="UP000196320">
    <property type="component" value="Unassembled WGS sequence"/>
</dbReference>
<dbReference type="CDD" id="cd00085">
    <property type="entry name" value="HNHc"/>
    <property type="match status" value="1"/>
</dbReference>